<evidence type="ECO:0000256" key="1">
    <source>
        <dbReference type="SAM" id="Phobius"/>
    </source>
</evidence>
<keyword evidence="1" id="KW-1133">Transmembrane helix</keyword>
<dbReference type="AlphaFoldDB" id="A0A265NE58"/>
<keyword evidence="1" id="KW-0812">Transmembrane</keyword>
<sequence length="178" mass="19893">MKQWNKTYVWLIGGILVSVLLIYGISYLYMIKPMKAEADMLSSEAAVYEKQYEKVTDQPGEEAENQELASVGLMVPNQKSPDDVLLNLQKVASSANVTIESIQSVMQEESLQEEENPTKAMNESVYLVDASSESLNDINAFLEGVLKSDRLMIIDAMNVQQDGEQVYLTITFNAFYSG</sequence>
<keyword evidence="3" id="KW-1185">Reference proteome</keyword>
<evidence type="ECO:0000313" key="3">
    <source>
        <dbReference type="Proteomes" id="UP000216498"/>
    </source>
</evidence>
<comment type="caution">
    <text evidence="2">The sequence shown here is derived from an EMBL/GenBank/DDBJ whole genome shotgun (WGS) entry which is preliminary data.</text>
</comment>
<dbReference type="OrthoDB" id="2970365at2"/>
<reference evidence="2 3" key="1">
    <citation type="submission" date="2017-08" db="EMBL/GenBank/DDBJ databases">
        <title>Virgibacillus indicus sp. nov. and Virgibacillus profoundi sp. nov, two moderately halophilic bacteria isolated from marine sediment by using the Microfluidic Streak Plate.</title>
        <authorList>
            <person name="Xu B."/>
            <person name="Hu B."/>
            <person name="Wang J."/>
            <person name="Zhu Y."/>
            <person name="Huang L."/>
            <person name="Du W."/>
            <person name="Huang Y."/>
        </authorList>
    </citation>
    <scope>NUCLEOTIDE SEQUENCE [LARGE SCALE GENOMIC DNA]</scope>
    <source>
        <strain evidence="2 3">IO3-P2-C2</strain>
    </source>
</reference>
<proteinExistence type="predicted"/>
<gene>
    <name evidence="2" type="ORF">CIL03_00890</name>
</gene>
<dbReference type="Gene3D" id="3.30.70.60">
    <property type="match status" value="1"/>
</dbReference>
<evidence type="ECO:0000313" key="2">
    <source>
        <dbReference type="EMBL" id="OZU89729.1"/>
    </source>
</evidence>
<organism evidence="2 3">
    <name type="scientific">Virgibacillus indicus</name>
    <dbReference type="NCBI Taxonomy" id="2024554"/>
    <lineage>
        <taxon>Bacteria</taxon>
        <taxon>Bacillati</taxon>
        <taxon>Bacillota</taxon>
        <taxon>Bacilli</taxon>
        <taxon>Bacillales</taxon>
        <taxon>Bacillaceae</taxon>
        <taxon>Virgibacillus</taxon>
    </lineage>
</organism>
<keyword evidence="1" id="KW-0472">Membrane</keyword>
<dbReference type="Proteomes" id="UP000216498">
    <property type="component" value="Unassembled WGS sequence"/>
</dbReference>
<protein>
    <recommendedName>
        <fullName evidence="4">Pilus assembly protein PilO</fullName>
    </recommendedName>
</protein>
<evidence type="ECO:0008006" key="4">
    <source>
        <dbReference type="Google" id="ProtNLM"/>
    </source>
</evidence>
<accession>A0A265NE58</accession>
<feature type="transmembrane region" description="Helical" evidence="1">
    <location>
        <begin position="7"/>
        <end position="30"/>
    </location>
</feature>
<dbReference type="EMBL" id="NPMS01000001">
    <property type="protein sequence ID" value="OZU89729.1"/>
    <property type="molecule type" value="Genomic_DNA"/>
</dbReference>
<dbReference type="RefSeq" id="WP_094883330.1">
    <property type="nucleotide sequence ID" value="NZ_NPMS01000001.1"/>
</dbReference>
<dbReference type="InterPro" id="IPR014717">
    <property type="entry name" value="Transl_elong_EF1B/ribsomal_bS6"/>
</dbReference>
<name>A0A265NE58_9BACI</name>